<dbReference type="OrthoDB" id="9803476at2"/>
<dbReference type="InterPro" id="IPR023393">
    <property type="entry name" value="START-like_dom_sf"/>
</dbReference>
<dbReference type="RefSeq" id="WP_062764429.1">
    <property type="nucleotide sequence ID" value="NZ_CP121043.1"/>
</dbReference>
<evidence type="ECO:0000313" key="2">
    <source>
        <dbReference type="EMBL" id="KYO52297.1"/>
    </source>
</evidence>
<dbReference type="Proteomes" id="UP000257706">
    <property type="component" value="Unassembled WGS sequence"/>
</dbReference>
<evidence type="ECO:0000313" key="4">
    <source>
        <dbReference type="Proteomes" id="UP000257706"/>
    </source>
</evidence>
<comment type="caution">
    <text evidence="2">The sequence shown here is derived from an EMBL/GenBank/DDBJ whole genome shotgun (WGS) entry which is preliminary data.</text>
</comment>
<proteinExistence type="predicted"/>
<dbReference type="SUPFAM" id="SSF55961">
    <property type="entry name" value="Bet v1-like"/>
    <property type="match status" value="1"/>
</dbReference>
<sequence length="110" mass="11970">MTTPASTPGADRIVQDYDLDAPPQKVWRAISIPELRAHWLPAADLAAAEPASVTPGRELSYRMREQAPPFTESLVTFTIAPNTTGGTRLRVVHRRMAAANDRSGAMMRAA</sequence>
<dbReference type="CDD" id="cd07814">
    <property type="entry name" value="SRPBCC_CalC_Aha1-like"/>
    <property type="match status" value="1"/>
</dbReference>
<dbReference type="Proteomes" id="UP000075787">
    <property type="component" value="Unassembled WGS sequence"/>
</dbReference>
<dbReference type="EMBL" id="LPZR01000157">
    <property type="protein sequence ID" value="KYO52297.1"/>
    <property type="molecule type" value="Genomic_DNA"/>
</dbReference>
<evidence type="ECO:0000313" key="3">
    <source>
        <dbReference type="Proteomes" id="UP000075787"/>
    </source>
</evidence>
<evidence type="ECO:0000313" key="1">
    <source>
        <dbReference type="EMBL" id="HAE45915.1"/>
    </source>
</evidence>
<dbReference type="GeneID" id="97239651"/>
<accession>A0A162KW88</accession>
<dbReference type="EMBL" id="DMAI01000009">
    <property type="protein sequence ID" value="HAE45915.1"/>
    <property type="molecule type" value="Genomic_DNA"/>
</dbReference>
<dbReference type="AlphaFoldDB" id="A0A162KW88"/>
<organism evidence="2 3">
    <name type="scientific">Tistrella mobilis</name>
    <dbReference type="NCBI Taxonomy" id="171437"/>
    <lineage>
        <taxon>Bacteria</taxon>
        <taxon>Pseudomonadati</taxon>
        <taxon>Pseudomonadota</taxon>
        <taxon>Alphaproteobacteria</taxon>
        <taxon>Geminicoccales</taxon>
        <taxon>Geminicoccaceae</taxon>
        <taxon>Tistrella</taxon>
    </lineage>
</organism>
<reference evidence="1 4" key="2">
    <citation type="journal article" date="2018" name="Nat. Biotechnol.">
        <title>A standardized bacterial taxonomy based on genome phylogeny substantially revises the tree of life.</title>
        <authorList>
            <person name="Parks D.H."/>
            <person name="Chuvochina M."/>
            <person name="Waite D.W."/>
            <person name="Rinke C."/>
            <person name="Skarshewski A."/>
            <person name="Chaumeil P.A."/>
            <person name="Hugenholtz P."/>
        </authorList>
    </citation>
    <scope>NUCLEOTIDE SEQUENCE [LARGE SCALE GENOMIC DNA]</scope>
    <source>
        <strain evidence="1">UBA8739</strain>
    </source>
</reference>
<protein>
    <submittedName>
        <fullName evidence="1">SRPBCC domain-containing protein</fullName>
    </submittedName>
</protein>
<name>A0A162KW88_9PROT</name>
<dbReference type="Gene3D" id="3.30.530.20">
    <property type="match status" value="2"/>
</dbReference>
<reference evidence="2 3" key="1">
    <citation type="submission" date="2015-12" db="EMBL/GenBank/DDBJ databases">
        <title>Genome sequence of Tistrella mobilis MCCC 1A02139.</title>
        <authorList>
            <person name="Lu L."/>
            <person name="Lai Q."/>
            <person name="Shao Z."/>
            <person name="Qian P."/>
        </authorList>
    </citation>
    <scope>NUCLEOTIDE SEQUENCE [LARGE SCALE GENOMIC DNA]</scope>
    <source>
        <strain evidence="2 3">MCCC 1A02139</strain>
    </source>
</reference>
<gene>
    <name evidence="2" type="ORF">AUP44_00685</name>
    <name evidence="1" type="ORF">DCK97_00705</name>
</gene>